<dbReference type="GO" id="GO:0015179">
    <property type="term" value="F:L-amino acid transmembrane transporter activity"/>
    <property type="evidence" value="ECO:0007669"/>
    <property type="project" value="TreeGrafter"/>
</dbReference>
<evidence type="ECO:0000256" key="2">
    <source>
        <dbReference type="ARBA" id="ARBA00022692"/>
    </source>
</evidence>
<keyword evidence="3 5" id="KW-1133">Transmembrane helix</keyword>
<feature type="transmembrane region" description="Helical" evidence="5">
    <location>
        <begin position="127"/>
        <end position="153"/>
    </location>
</feature>
<dbReference type="PANTHER" id="PTHR22950:SF217">
    <property type="entry name" value="AMINO ACID TRANSPORTER TRANSMEMBRANE DOMAIN-CONTAINING PROTEIN"/>
    <property type="match status" value="1"/>
</dbReference>
<feature type="domain" description="Amino acid transporter transmembrane" evidence="6">
    <location>
        <begin position="1"/>
        <end position="186"/>
    </location>
</feature>
<gene>
    <name evidence="7" type="ORF">DICVIV_04944</name>
</gene>
<feature type="transmembrane region" description="Helical" evidence="5">
    <location>
        <begin position="98"/>
        <end position="121"/>
    </location>
</feature>
<evidence type="ECO:0000313" key="8">
    <source>
        <dbReference type="Proteomes" id="UP000053766"/>
    </source>
</evidence>
<evidence type="ECO:0000256" key="5">
    <source>
        <dbReference type="SAM" id="Phobius"/>
    </source>
</evidence>
<reference evidence="7 8" key="1">
    <citation type="submission" date="2013-11" db="EMBL/GenBank/DDBJ databases">
        <title>Draft genome of the bovine lungworm Dictyocaulus viviparus.</title>
        <authorList>
            <person name="Mitreva M."/>
        </authorList>
    </citation>
    <scope>NUCLEOTIDE SEQUENCE [LARGE SCALE GENOMIC DNA]</scope>
    <source>
        <strain evidence="7 8">HannoverDv2000</strain>
    </source>
</reference>
<dbReference type="Pfam" id="PF01490">
    <property type="entry name" value="Aa_trans"/>
    <property type="match status" value="1"/>
</dbReference>
<protein>
    <recommendedName>
        <fullName evidence="6">Amino acid transporter transmembrane domain-containing protein</fullName>
    </recommendedName>
</protein>
<name>A0A0D8XWM4_DICVI</name>
<keyword evidence="4 5" id="KW-0472">Membrane</keyword>
<keyword evidence="8" id="KW-1185">Reference proteome</keyword>
<keyword evidence="2 5" id="KW-0812">Transmembrane</keyword>
<evidence type="ECO:0000256" key="4">
    <source>
        <dbReference type="ARBA" id="ARBA00023136"/>
    </source>
</evidence>
<dbReference type="InterPro" id="IPR013057">
    <property type="entry name" value="AA_transpt_TM"/>
</dbReference>
<feature type="transmembrane region" description="Helical" evidence="5">
    <location>
        <begin position="165"/>
        <end position="187"/>
    </location>
</feature>
<dbReference type="GO" id="GO:0005774">
    <property type="term" value="C:vacuolar membrane"/>
    <property type="evidence" value="ECO:0007669"/>
    <property type="project" value="TreeGrafter"/>
</dbReference>
<feature type="transmembrane region" description="Helical" evidence="5">
    <location>
        <begin position="56"/>
        <end position="77"/>
    </location>
</feature>
<evidence type="ECO:0000259" key="6">
    <source>
        <dbReference type="Pfam" id="PF01490"/>
    </source>
</evidence>
<feature type="transmembrane region" description="Helical" evidence="5">
    <location>
        <begin position="12"/>
        <end position="36"/>
    </location>
</feature>
<dbReference type="Proteomes" id="UP000053766">
    <property type="component" value="Unassembled WGS sequence"/>
</dbReference>
<reference evidence="8" key="2">
    <citation type="journal article" date="2016" name="Sci. Rep.">
        <title>Dictyocaulus viviparus genome, variome and transcriptome elucidate lungworm biology and support future intervention.</title>
        <authorList>
            <person name="McNulty S.N."/>
            <person name="Strube C."/>
            <person name="Rosa B.A."/>
            <person name="Martin J.C."/>
            <person name="Tyagi R."/>
            <person name="Choi Y.J."/>
            <person name="Wang Q."/>
            <person name="Hallsworth Pepin K."/>
            <person name="Zhang X."/>
            <person name="Ozersky P."/>
            <person name="Wilson R.K."/>
            <person name="Sternberg P.W."/>
            <person name="Gasser R.B."/>
            <person name="Mitreva M."/>
        </authorList>
    </citation>
    <scope>NUCLEOTIDE SEQUENCE [LARGE SCALE GENOMIC DNA]</scope>
    <source>
        <strain evidence="8">HannoverDv2000</strain>
    </source>
</reference>
<evidence type="ECO:0000256" key="3">
    <source>
        <dbReference type="ARBA" id="ARBA00022989"/>
    </source>
</evidence>
<accession>A0A0D8XWM4</accession>
<dbReference type="STRING" id="29172.A0A0D8XWM4"/>
<evidence type="ECO:0000256" key="1">
    <source>
        <dbReference type="ARBA" id="ARBA00004141"/>
    </source>
</evidence>
<organism evidence="7 8">
    <name type="scientific">Dictyocaulus viviparus</name>
    <name type="common">Bovine lungworm</name>
    <dbReference type="NCBI Taxonomy" id="29172"/>
    <lineage>
        <taxon>Eukaryota</taxon>
        <taxon>Metazoa</taxon>
        <taxon>Ecdysozoa</taxon>
        <taxon>Nematoda</taxon>
        <taxon>Chromadorea</taxon>
        <taxon>Rhabditida</taxon>
        <taxon>Rhabditina</taxon>
        <taxon>Rhabditomorpha</taxon>
        <taxon>Strongyloidea</taxon>
        <taxon>Metastrongylidae</taxon>
        <taxon>Dictyocaulus</taxon>
    </lineage>
</organism>
<proteinExistence type="predicted"/>
<dbReference type="EMBL" id="KN716251">
    <property type="protein sequence ID" value="KJH48915.1"/>
    <property type="molecule type" value="Genomic_DNA"/>
</dbReference>
<dbReference type="AlphaFoldDB" id="A0A0D8XWM4"/>
<evidence type="ECO:0000313" key="7">
    <source>
        <dbReference type="EMBL" id="KJH48915.1"/>
    </source>
</evidence>
<dbReference type="PANTHER" id="PTHR22950">
    <property type="entry name" value="AMINO ACID TRANSPORTER"/>
    <property type="match status" value="1"/>
</dbReference>
<sequence>MKHPTEMRGWNGVLSVGISLVSIMYAACGFFGYITYGEHVKESITLNMNDGLFDLGLKMLLALVVYTGYLLQLYTLATILRPSVIRCIEKRFNGTQKMLFIADHTIRSGIVILSFLFAVLIPNLENLIPLVGVTAGIFLALIIPAVVDVSTFLPSYLEHNRYTDVIILLLNNLFFLAIGVFFVIVGLDTNIQNLIK</sequence>
<comment type="subcellular location">
    <subcellularLocation>
        <location evidence="1">Membrane</location>
        <topology evidence="1">Multi-pass membrane protein</topology>
    </subcellularLocation>
</comment>
<dbReference type="OrthoDB" id="1684102at2759"/>